<sequence length="258" mass="27301">MSTLFCLQQGDFSTSRPITIKNNSCPILTCPSGYELDSTGTTCNALPTTAAAECATLPTFTCPDGYELDSTGTACNANSDTTAARTECATCPTFTCPLGYDLDASGTNCLVISTADPTSEASTETPTTISSESLTTTPDGLVLAPHDNFVEYNDSFPGPKYVPEGFAAYPGVSVNGGDPLDGAFNWDECLEACNNTCAAMDYTYVGNPVVGACYLFDNSTKCNAPRVNQIGYHMTRLEVCTEYPWDNGTFVPKATNPL</sequence>
<reference evidence="3" key="1">
    <citation type="submission" date="2012-12" db="EMBL/GenBank/DDBJ databases">
        <authorList>
            <person name="Hellsten U."/>
            <person name="Grimwood J."/>
            <person name="Chapman J.A."/>
            <person name="Shapiro H."/>
            <person name="Aerts A."/>
            <person name="Otillar R.P."/>
            <person name="Terry A.Y."/>
            <person name="Boore J.L."/>
            <person name="Simakov O."/>
            <person name="Marletaz F."/>
            <person name="Cho S.-J."/>
            <person name="Edsinger-Gonzales E."/>
            <person name="Havlak P."/>
            <person name="Kuo D.-H."/>
            <person name="Larsson T."/>
            <person name="Lv J."/>
            <person name="Arendt D."/>
            <person name="Savage R."/>
            <person name="Osoegawa K."/>
            <person name="de Jong P."/>
            <person name="Lindberg D.R."/>
            <person name="Seaver E.C."/>
            <person name="Weisblat D.A."/>
            <person name="Putnam N.H."/>
            <person name="Grigoriev I.V."/>
            <person name="Rokhsar D.S."/>
        </authorList>
    </citation>
    <scope>NUCLEOTIDE SEQUENCE</scope>
    <source>
        <strain evidence="3">I ESC-2004</strain>
    </source>
</reference>
<evidence type="ECO:0000313" key="1">
    <source>
        <dbReference type="EMBL" id="ELU11828.1"/>
    </source>
</evidence>
<dbReference type="HOGENOM" id="CLU_1078654_0_0_1"/>
<reference evidence="2" key="3">
    <citation type="submission" date="2015-06" db="UniProtKB">
        <authorList>
            <consortium name="EnsemblMetazoa"/>
        </authorList>
    </citation>
    <scope>IDENTIFICATION</scope>
</reference>
<protein>
    <recommendedName>
        <fullName evidence="4">Apple domain-containing protein</fullName>
    </recommendedName>
</protein>
<dbReference type="EnsemblMetazoa" id="CapteT188636">
    <property type="protein sequence ID" value="CapteP188636"/>
    <property type="gene ID" value="CapteG188636"/>
</dbReference>
<gene>
    <name evidence="1" type="ORF">CAPTEDRAFT_188636</name>
</gene>
<evidence type="ECO:0000313" key="2">
    <source>
        <dbReference type="EnsemblMetazoa" id="CapteP188636"/>
    </source>
</evidence>
<dbReference type="EMBL" id="AMQN01005599">
    <property type="status" value="NOT_ANNOTATED_CDS"/>
    <property type="molecule type" value="Genomic_DNA"/>
</dbReference>
<dbReference type="EMBL" id="KB296374">
    <property type="protein sequence ID" value="ELU11828.1"/>
    <property type="molecule type" value="Genomic_DNA"/>
</dbReference>
<evidence type="ECO:0008006" key="4">
    <source>
        <dbReference type="Google" id="ProtNLM"/>
    </source>
</evidence>
<dbReference type="SUPFAM" id="SSF57184">
    <property type="entry name" value="Growth factor receptor domain"/>
    <property type="match status" value="1"/>
</dbReference>
<name>R7UZ27_CAPTE</name>
<evidence type="ECO:0000313" key="3">
    <source>
        <dbReference type="Proteomes" id="UP000014760"/>
    </source>
</evidence>
<keyword evidence="3" id="KW-1185">Reference proteome</keyword>
<organism evidence="1">
    <name type="scientific">Capitella teleta</name>
    <name type="common">Polychaete worm</name>
    <dbReference type="NCBI Taxonomy" id="283909"/>
    <lineage>
        <taxon>Eukaryota</taxon>
        <taxon>Metazoa</taxon>
        <taxon>Spiralia</taxon>
        <taxon>Lophotrochozoa</taxon>
        <taxon>Annelida</taxon>
        <taxon>Polychaeta</taxon>
        <taxon>Sedentaria</taxon>
        <taxon>Scolecida</taxon>
        <taxon>Capitellidae</taxon>
        <taxon>Capitella</taxon>
    </lineage>
</organism>
<dbReference type="AlphaFoldDB" id="R7UZ27"/>
<reference evidence="1 3" key="2">
    <citation type="journal article" date="2013" name="Nature">
        <title>Insights into bilaterian evolution from three spiralian genomes.</title>
        <authorList>
            <person name="Simakov O."/>
            <person name="Marletaz F."/>
            <person name="Cho S.J."/>
            <person name="Edsinger-Gonzales E."/>
            <person name="Havlak P."/>
            <person name="Hellsten U."/>
            <person name="Kuo D.H."/>
            <person name="Larsson T."/>
            <person name="Lv J."/>
            <person name="Arendt D."/>
            <person name="Savage R."/>
            <person name="Osoegawa K."/>
            <person name="de Jong P."/>
            <person name="Grimwood J."/>
            <person name="Chapman J.A."/>
            <person name="Shapiro H."/>
            <person name="Aerts A."/>
            <person name="Otillar R.P."/>
            <person name="Terry A.Y."/>
            <person name="Boore J.L."/>
            <person name="Grigoriev I.V."/>
            <person name="Lindberg D.R."/>
            <person name="Seaver E.C."/>
            <person name="Weisblat D.A."/>
            <person name="Putnam N.H."/>
            <person name="Rokhsar D.S."/>
        </authorList>
    </citation>
    <scope>NUCLEOTIDE SEQUENCE</scope>
    <source>
        <strain evidence="1 3">I ESC-2004</strain>
    </source>
</reference>
<accession>R7UZ27</accession>
<proteinExistence type="predicted"/>
<dbReference type="InterPro" id="IPR009030">
    <property type="entry name" value="Growth_fac_rcpt_cys_sf"/>
</dbReference>
<dbReference type="Proteomes" id="UP000014760">
    <property type="component" value="Unassembled WGS sequence"/>
</dbReference>